<dbReference type="InterPro" id="IPR027417">
    <property type="entry name" value="P-loop_NTPase"/>
</dbReference>
<evidence type="ECO:0000313" key="3">
    <source>
        <dbReference type="Proteomes" id="UP000191153"/>
    </source>
</evidence>
<sequence length="232" mass="26507">MGKVITIKNNKGGVGKSWITLQLAHLATICDENQNDILIITSDSQNNILSYAGIEEDFNSGLDSWIKKGDGELIRLRQNLYYIPLTNYKISNSIGLKELIKTLKNKYKYIFIDATPTLNLDKNFIEMSDSILIPTFLDQVTTKSISNFIAETELEKLRVIMPNRFTRTKKEKDYYKSLEDIFKSSNITLTLPISQSGEIGKLIDRGKTIWESNNKKLKSIMIPFIDAWEALQ</sequence>
<dbReference type="PANTHER" id="PTHR13696:SF98">
    <property type="entry name" value="PLASMID PARTITION PROTEIN A"/>
    <property type="match status" value="1"/>
</dbReference>
<feature type="domain" description="AAA" evidence="1">
    <location>
        <begin position="3"/>
        <end position="153"/>
    </location>
</feature>
<dbReference type="Pfam" id="PF13614">
    <property type="entry name" value="AAA_31"/>
    <property type="match status" value="1"/>
</dbReference>
<accession>A0A1T4PVZ2</accession>
<protein>
    <submittedName>
        <fullName evidence="2">Chromosome partitioning protein</fullName>
    </submittedName>
</protein>
<dbReference type="Proteomes" id="UP000191153">
    <property type="component" value="Unassembled WGS sequence"/>
</dbReference>
<dbReference type="OrthoDB" id="89202at2"/>
<proteinExistence type="predicted"/>
<dbReference type="InterPro" id="IPR025669">
    <property type="entry name" value="AAA_dom"/>
</dbReference>
<gene>
    <name evidence="2" type="ORF">SAMN02745174_02074</name>
</gene>
<dbReference type="SUPFAM" id="SSF52540">
    <property type="entry name" value="P-loop containing nucleoside triphosphate hydrolases"/>
    <property type="match status" value="1"/>
</dbReference>
<dbReference type="InterPro" id="IPR050678">
    <property type="entry name" value="DNA_Partitioning_ATPase"/>
</dbReference>
<name>A0A1T4PVZ2_9FUSO</name>
<evidence type="ECO:0000313" key="2">
    <source>
        <dbReference type="EMBL" id="SJZ95734.1"/>
    </source>
</evidence>
<keyword evidence="3" id="KW-1185">Reference proteome</keyword>
<dbReference type="AlphaFoldDB" id="A0A1T4PVZ2"/>
<dbReference type="PANTHER" id="PTHR13696">
    <property type="entry name" value="P-LOOP CONTAINING NUCLEOSIDE TRIPHOSPHATE HYDROLASE"/>
    <property type="match status" value="1"/>
</dbReference>
<organism evidence="2 3">
    <name type="scientific">Cetobacterium ceti</name>
    <dbReference type="NCBI Taxonomy" id="180163"/>
    <lineage>
        <taxon>Bacteria</taxon>
        <taxon>Fusobacteriati</taxon>
        <taxon>Fusobacteriota</taxon>
        <taxon>Fusobacteriia</taxon>
        <taxon>Fusobacteriales</taxon>
        <taxon>Fusobacteriaceae</taxon>
        <taxon>Cetobacterium</taxon>
    </lineage>
</organism>
<evidence type="ECO:0000259" key="1">
    <source>
        <dbReference type="Pfam" id="PF13614"/>
    </source>
</evidence>
<dbReference type="EMBL" id="FUWX01000016">
    <property type="protein sequence ID" value="SJZ95734.1"/>
    <property type="molecule type" value="Genomic_DNA"/>
</dbReference>
<dbReference type="Gene3D" id="3.40.50.300">
    <property type="entry name" value="P-loop containing nucleotide triphosphate hydrolases"/>
    <property type="match status" value="1"/>
</dbReference>
<dbReference type="STRING" id="180163.SAMN02745174_02074"/>
<dbReference type="RefSeq" id="WP_078694525.1">
    <property type="nucleotide sequence ID" value="NZ_FUWX01000016.1"/>
</dbReference>
<reference evidence="2 3" key="1">
    <citation type="submission" date="2017-02" db="EMBL/GenBank/DDBJ databases">
        <authorList>
            <person name="Peterson S.W."/>
        </authorList>
    </citation>
    <scope>NUCLEOTIDE SEQUENCE [LARGE SCALE GENOMIC DNA]</scope>
    <source>
        <strain evidence="2 3">ATCC 700028</strain>
    </source>
</reference>